<reference evidence="1 2" key="1">
    <citation type="submission" date="2023-09" db="EMBL/GenBank/DDBJ databases">
        <authorList>
            <person name="Wang M."/>
        </authorList>
    </citation>
    <scope>NUCLEOTIDE SEQUENCE [LARGE SCALE GENOMIC DNA]</scope>
    <source>
        <strain evidence="1">GT-2023</strain>
        <tissue evidence="1">Liver</tissue>
    </source>
</reference>
<keyword evidence="2" id="KW-1185">Reference proteome</keyword>
<sequence>MFLKPELSDSVQLFVSAEACVPKTKNVFFTPVFHVACGCCTWPVFLPEHPPNPHVSSFLFSPFLLTTAGVMKHQSDPAGNLRNFCLHEERISALDSGRKLESDSGLQKNPPYRRTLLSSVSLGSRLHGRTVLLQQTSAC</sequence>
<protein>
    <submittedName>
        <fullName evidence="1">Uncharacterized protein</fullName>
    </submittedName>
</protein>
<comment type="caution">
    <text evidence="1">The sequence shown here is derived from an EMBL/GenBank/DDBJ whole genome shotgun (WGS) entry which is preliminary data.</text>
</comment>
<evidence type="ECO:0000313" key="1">
    <source>
        <dbReference type="EMBL" id="KAL1276047.1"/>
    </source>
</evidence>
<dbReference type="EMBL" id="JAYMGO010000004">
    <property type="protein sequence ID" value="KAL1276047.1"/>
    <property type="molecule type" value="Genomic_DNA"/>
</dbReference>
<dbReference type="Proteomes" id="UP001558613">
    <property type="component" value="Unassembled WGS sequence"/>
</dbReference>
<gene>
    <name evidence="1" type="ORF">QQF64_035670</name>
</gene>
<proteinExistence type="predicted"/>
<accession>A0ABR3NGE0</accession>
<evidence type="ECO:0000313" key="2">
    <source>
        <dbReference type="Proteomes" id="UP001558613"/>
    </source>
</evidence>
<organism evidence="1 2">
    <name type="scientific">Cirrhinus molitorella</name>
    <name type="common">mud carp</name>
    <dbReference type="NCBI Taxonomy" id="172907"/>
    <lineage>
        <taxon>Eukaryota</taxon>
        <taxon>Metazoa</taxon>
        <taxon>Chordata</taxon>
        <taxon>Craniata</taxon>
        <taxon>Vertebrata</taxon>
        <taxon>Euteleostomi</taxon>
        <taxon>Actinopterygii</taxon>
        <taxon>Neopterygii</taxon>
        <taxon>Teleostei</taxon>
        <taxon>Ostariophysi</taxon>
        <taxon>Cypriniformes</taxon>
        <taxon>Cyprinidae</taxon>
        <taxon>Labeoninae</taxon>
        <taxon>Labeonini</taxon>
        <taxon>Cirrhinus</taxon>
    </lineage>
</organism>
<name>A0ABR3NGE0_9TELE</name>